<proteinExistence type="predicted"/>
<dbReference type="PROSITE" id="PS50132">
    <property type="entry name" value="RGS"/>
    <property type="match status" value="1"/>
</dbReference>
<dbReference type="InterPro" id="IPR029028">
    <property type="entry name" value="Alpha/beta_knot_MTases"/>
</dbReference>
<dbReference type="Gene3D" id="3.40.1280.10">
    <property type="match status" value="1"/>
</dbReference>
<dbReference type="GO" id="GO:0003723">
    <property type="term" value="F:RNA binding"/>
    <property type="evidence" value="ECO:0007669"/>
    <property type="project" value="InterPro"/>
</dbReference>
<dbReference type="InterPro" id="IPR044748">
    <property type="entry name" value="Trm3/TARBP1_C"/>
</dbReference>
<evidence type="ECO:0000313" key="4">
    <source>
        <dbReference type="EMBL" id="KAJ3044964.1"/>
    </source>
</evidence>
<evidence type="ECO:0000256" key="1">
    <source>
        <dbReference type="ARBA" id="ARBA00022603"/>
    </source>
</evidence>
<evidence type="ECO:0000259" key="3">
    <source>
        <dbReference type="PROSITE" id="PS50132"/>
    </source>
</evidence>
<dbReference type="PANTHER" id="PTHR12029">
    <property type="entry name" value="RNA METHYLTRANSFERASE"/>
    <property type="match status" value="1"/>
</dbReference>
<keyword evidence="1" id="KW-0489">Methyltransferase</keyword>
<dbReference type="InterPro" id="IPR045330">
    <property type="entry name" value="TRM3/TARBP1"/>
</dbReference>
<comment type="caution">
    <text evidence="4">The sequence shown here is derived from an EMBL/GenBank/DDBJ whole genome shotgun (WGS) entry which is preliminary data.</text>
</comment>
<dbReference type="InterPro" id="IPR001537">
    <property type="entry name" value="SpoU_MeTrfase"/>
</dbReference>
<dbReference type="SUPFAM" id="SSF75217">
    <property type="entry name" value="alpha/beta knot"/>
    <property type="match status" value="1"/>
</dbReference>
<dbReference type="InterPro" id="IPR016024">
    <property type="entry name" value="ARM-type_fold"/>
</dbReference>
<name>A0AAD5S4K7_9FUNG</name>
<evidence type="ECO:0000313" key="5">
    <source>
        <dbReference type="Proteomes" id="UP001212841"/>
    </source>
</evidence>
<dbReference type="SUPFAM" id="SSF48371">
    <property type="entry name" value="ARM repeat"/>
    <property type="match status" value="1"/>
</dbReference>
<dbReference type="PANTHER" id="PTHR12029:SF11">
    <property type="entry name" value="METHYLTRANSFERASE TARBP1-RELATED"/>
    <property type="match status" value="1"/>
</dbReference>
<feature type="non-terminal residue" evidence="4">
    <location>
        <position position="1611"/>
    </location>
</feature>
<dbReference type="CDD" id="cd18091">
    <property type="entry name" value="SpoU-like_TRM3-like"/>
    <property type="match status" value="1"/>
</dbReference>
<keyword evidence="5" id="KW-1185">Reference proteome</keyword>
<dbReference type="Proteomes" id="UP001212841">
    <property type="component" value="Unassembled WGS sequence"/>
</dbReference>
<organism evidence="4 5">
    <name type="scientific">Rhizophlyctis rosea</name>
    <dbReference type="NCBI Taxonomy" id="64517"/>
    <lineage>
        <taxon>Eukaryota</taxon>
        <taxon>Fungi</taxon>
        <taxon>Fungi incertae sedis</taxon>
        <taxon>Chytridiomycota</taxon>
        <taxon>Chytridiomycota incertae sedis</taxon>
        <taxon>Chytridiomycetes</taxon>
        <taxon>Rhizophlyctidales</taxon>
        <taxon>Rhizophlyctidaceae</taxon>
        <taxon>Rhizophlyctis</taxon>
    </lineage>
</organism>
<dbReference type="GO" id="GO:0030488">
    <property type="term" value="P:tRNA methylation"/>
    <property type="evidence" value="ECO:0007669"/>
    <property type="project" value="InterPro"/>
</dbReference>
<dbReference type="Pfam" id="PF00588">
    <property type="entry name" value="SpoU_methylase"/>
    <property type="match status" value="1"/>
</dbReference>
<sequence length="1611" mass="180982">MGSLPPQNAYASLRKVDSSGPQPVSQRKLLTCTIPQVISQEEYSRIVDALYVKLKTTPAAAWLETDLKALVDALQAEFEFGTDVQAKQAQAERFLVDIVEYALGPRVASGDGVLASENVDRIVITASVIFAFSSGPATITTFLTHLLPTLLTPFLYPTCLSSLDLRSDESFFTSLNPDHLIQSSDIHTHFPPIPRILRLNPCLDLLKLIIKRLSDHDIDFNDDQLTTTVESMFKPIVALLSLGDSTVRSKIGNEVIPGFLRWDGGRRRRMEWCRLIWNHFMNARTKLGLDHRVTKEVPGFLCRLFDSYFGLDEAGRFEVGRVGLDLRKEEGLFEIIQHGLCGGDPIAAKYSVFLLKRIVDFSRKYEARLGDDGKQWSRQFYWSTNPQTSKALSALWDEFHLLYDTADESFVHLVEPIIPKLTTFLLPRQIGTEIIQVHPSWWCVVINRGINNTAHAIRRRIFEYVVGIEDVNVLRMVGGEWEFLFERFFPGIQESALFSVPGLGNFVSGFGEGVRGFVRRVIKAFDRVEDQERFIRTLARVIRTFKVPMGVLYLMQGLYDLALDPEMQKITPWGREEIGYVRSLLEGEYAVTVWSKLGARKLLRKYMIEVFLRFGDLSGFGFDDFTRLVQTLLAEGSEDTAVYDMGRLREWAGRAFPVQDGDVPWLADNTKTTVSTYVNDGHGPTWTDAPASAIAQMIMLLYTSGDGNGEVRYAIETVVRRLEDLRNPYAPEGAGERACLVLVGVLENVGRAGGMKGVIALLPSSAQYQSGIVEYLEELAFSSRGTETIDIVVRAYRSLIVSPATLVTYGSMSRACVDVYVRVAKRALDILQDLAKESTYPYQCAKYGALRMLSVAVDGACQRGVGGFLTDEREVVELVLDRVRFRKSRGFDEGQVNWSELQNLFTEAQYDCVRAIAQASRTPDNPGFTSGVAHMVFERCVDELESATHATGEGIMILMRHLLGMEWEKDADLMGRAIRNALPVLEENWTNSKYFPGLYDAFVGFAFQPGTLGVEDLFVEGSGLREAFHKILSWAEQRVGLVPKLGQACYDFWVNAVMQDADPVVSRLAVKSLRAYVPELVEMLLFGPVMEINKDDHKFDAVIALKLREGKLSSAEIEELQGTAQWNFSLKDYTVRVRALDIISRLSRGVPEHCEIALAILDVLLERHLGKMYFAKFMNSGPHRKQIRLWTAIHILIPFIPPQRAHHYTNLLMQCIELEMQISTRYYIDWALIRVLVTSEDCIGLVQGRLEEFDLKAHVISSFVTVLHHVGGKVKGRREFYETLLGSLVPWTSSNHFTIRLFAQYALWSGWKRCLENAELTPILETVPQITAAARFIAENVECARHREKCEKAYFLGGGFDPMDDVNLEFLLRGCLAVSGVSEDERVSAMAFEKVNPRPGRQIKLKNDGKGRDAWAEDSAIKLSNIISGKDHVSDETATSGPSPPIDAPIQKKIVPWEAMMETDIDLSREREDRHKKARNPLIVVASLIGKAPNLGGLCRTCEIFSAELLVLGSLKVTEDAAFQGTAVTADKWMPMLEVREPDVEEYLLAKKAEGYALLGIEQATRSVSLETFTFPEKSLLLLGKEKEGIPVHLLPLLDYVLEIPQFGVIR</sequence>
<evidence type="ECO:0000256" key="2">
    <source>
        <dbReference type="ARBA" id="ARBA00022679"/>
    </source>
</evidence>
<protein>
    <submittedName>
        <fullName evidence="4">Tar (HIV-1) RNA binding protein 1</fullName>
    </submittedName>
</protein>
<dbReference type="InterPro" id="IPR029026">
    <property type="entry name" value="tRNA_m1G_MTases_N"/>
</dbReference>
<dbReference type="EMBL" id="JADGJD010001260">
    <property type="protein sequence ID" value="KAJ3044964.1"/>
    <property type="molecule type" value="Genomic_DNA"/>
</dbReference>
<accession>A0AAD5S4K7</accession>
<dbReference type="InterPro" id="IPR016137">
    <property type="entry name" value="RGS"/>
</dbReference>
<gene>
    <name evidence="4" type="primary">TARBP1</name>
    <name evidence="4" type="ORF">HK097_001339</name>
</gene>
<dbReference type="GO" id="GO:0016423">
    <property type="term" value="F:tRNA (guanine) methyltransferase activity"/>
    <property type="evidence" value="ECO:0007669"/>
    <property type="project" value="InterPro"/>
</dbReference>
<dbReference type="Pfam" id="PF25050">
    <property type="entry name" value="TARBP1"/>
    <property type="match status" value="1"/>
</dbReference>
<feature type="domain" description="RGS" evidence="3">
    <location>
        <begin position="1160"/>
        <end position="1193"/>
    </location>
</feature>
<dbReference type="InterPro" id="IPR056921">
    <property type="entry name" value="TARBP1_dom"/>
</dbReference>
<keyword evidence="2" id="KW-0808">Transferase</keyword>
<reference evidence="4" key="1">
    <citation type="submission" date="2020-05" db="EMBL/GenBank/DDBJ databases">
        <title>Phylogenomic resolution of chytrid fungi.</title>
        <authorList>
            <person name="Stajich J.E."/>
            <person name="Amses K."/>
            <person name="Simmons R."/>
            <person name="Seto K."/>
            <person name="Myers J."/>
            <person name="Bonds A."/>
            <person name="Quandt C.A."/>
            <person name="Barry K."/>
            <person name="Liu P."/>
            <person name="Grigoriev I."/>
            <person name="Longcore J.E."/>
            <person name="James T.Y."/>
        </authorList>
    </citation>
    <scope>NUCLEOTIDE SEQUENCE</scope>
    <source>
        <strain evidence="4">JEL0318</strain>
    </source>
</reference>